<sequence>MFRWLERRKERRVKRRQEKHRQILEVLKSKDTRGANSSDYGFYKDDFIYKKDSMSQCNVEHKPHDYEEIDDLSSLPPQFSRIVGMDFRFNCATDNIPQPPQLPARTFSTGGRSVSVSGCRDIANGNNFKERTFSLPSFARNSKFPVSSDDDEEPAEPFYNEPWDRRKNLTITSKRDSLNNTNNLSNVQLRIFEKLNKEEDLSAERNFDLRCSRISDVSNIYSEIEDSDTGIESDAISESGSDCSVFIDNDEQTRLLHGLKQSLQSFTIDREDVSDSDASSGFCEGHSEIDEDHKCLLLKSLRQSHNEISSPSLFRMSKSPSIRFNTQMAVRSAAVCPEVIGALR</sequence>
<evidence type="ECO:0000313" key="1">
    <source>
        <dbReference type="EMBL" id="CAG2196120.1"/>
    </source>
</evidence>
<evidence type="ECO:0000313" key="2">
    <source>
        <dbReference type="Proteomes" id="UP000683360"/>
    </source>
</evidence>
<organism evidence="1 2">
    <name type="scientific">Mytilus edulis</name>
    <name type="common">Blue mussel</name>
    <dbReference type="NCBI Taxonomy" id="6550"/>
    <lineage>
        <taxon>Eukaryota</taxon>
        <taxon>Metazoa</taxon>
        <taxon>Spiralia</taxon>
        <taxon>Lophotrochozoa</taxon>
        <taxon>Mollusca</taxon>
        <taxon>Bivalvia</taxon>
        <taxon>Autobranchia</taxon>
        <taxon>Pteriomorphia</taxon>
        <taxon>Mytilida</taxon>
        <taxon>Mytiloidea</taxon>
        <taxon>Mytilidae</taxon>
        <taxon>Mytilinae</taxon>
        <taxon>Mytilus</taxon>
    </lineage>
</organism>
<reference evidence="1" key="1">
    <citation type="submission" date="2021-03" db="EMBL/GenBank/DDBJ databases">
        <authorList>
            <person name="Bekaert M."/>
        </authorList>
    </citation>
    <scope>NUCLEOTIDE SEQUENCE</scope>
</reference>
<dbReference type="EMBL" id="CAJPWZ010000544">
    <property type="protein sequence ID" value="CAG2196120.1"/>
    <property type="molecule type" value="Genomic_DNA"/>
</dbReference>
<name>A0A8S3QLR3_MYTED</name>
<dbReference type="Proteomes" id="UP000683360">
    <property type="component" value="Unassembled WGS sequence"/>
</dbReference>
<dbReference type="OrthoDB" id="10389811at2759"/>
<gene>
    <name evidence="1" type="ORF">MEDL_11028</name>
</gene>
<keyword evidence="2" id="KW-1185">Reference proteome</keyword>
<dbReference type="AlphaFoldDB" id="A0A8S3QLR3"/>
<proteinExistence type="predicted"/>
<protein>
    <submittedName>
        <fullName evidence="1">Uncharacterized protein</fullName>
    </submittedName>
</protein>
<comment type="caution">
    <text evidence="1">The sequence shown here is derived from an EMBL/GenBank/DDBJ whole genome shotgun (WGS) entry which is preliminary data.</text>
</comment>
<accession>A0A8S3QLR3</accession>